<protein>
    <recommendedName>
        <fullName evidence="1">Peptidase C39-like domain-containing protein</fullName>
    </recommendedName>
</protein>
<dbReference type="AlphaFoldDB" id="A0A6N9JJ62"/>
<organism evidence="2 3">
    <name type="scientific">Collinsella aerofaciens</name>
    <dbReference type="NCBI Taxonomy" id="74426"/>
    <lineage>
        <taxon>Bacteria</taxon>
        <taxon>Bacillati</taxon>
        <taxon>Actinomycetota</taxon>
        <taxon>Coriobacteriia</taxon>
        <taxon>Coriobacteriales</taxon>
        <taxon>Coriobacteriaceae</taxon>
        <taxon>Collinsella</taxon>
    </lineage>
</organism>
<reference evidence="2 3" key="1">
    <citation type="journal article" date="2019" name="Nat. Med.">
        <title>A library of human gut bacterial isolates paired with longitudinal multiomics data enables mechanistic microbiome research.</title>
        <authorList>
            <person name="Poyet M."/>
            <person name="Groussin M."/>
            <person name="Gibbons S.M."/>
            <person name="Avila-Pacheco J."/>
            <person name="Jiang X."/>
            <person name="Kearney S.M."/>
            <person name="Perrotta A.R."/>
            <person name="Berdy B."/>
            <person name="Zhao S."/>
            <person name="Lieberman T.D."/>
            <person name="Swanson P.K."/>
            <person name="Smith M."/>
            <person name="Roesemann S."/>
            <person name="Alexander J.E."/>
            <person name="Rich S.A."/>
            <person name="Livny J."/>
            <person name="Vlamakis H."/>
            <person name="Clish C."/>
            <person name="Bullock K."/>
            <person name="Deik A."/>
            <person name="Scott J."/>
            <person name="Pierce K.A."/>
            <person name="Xavier R.J."/>
            <person name="Alm E.J."/>
        </authorList>
    </citation>
    <scope>NUCLEOTIDE SEQUENCE [LARGE SCALE GENOMIC DNA]</scope>
    <source>
        <strain evidence="2 3">BIOML-A20</strain>
    </source>
</reference>
<accession>A0A6N9JJ62</accession>
<dbReference type="EMBL" id="WWSR01000009">
    <property type="protein sequence ID" value="MZJ39530.1"/>
    <property type="molecule type" value="Genomic_DNA"/>
</dbReference>
<dbReference type="Pfam" id="PF13529">
    <property type="entry name" value="Peptidase_C39_2"/>
    <property type="match status" value="1"/>
</dbReference>
<sequence>MRERGRQEAQEQIVLDRPVPEGNWMPLWLQTDPQWADTPYSDGTIETYGCGLTCAAMAIKYMTVQDVTPLALSGVVGEECLTDRVNDMAKFCEWIVANYPAYGIEYSGKVWRIEDALSMVDDGWVVMAGMEGPLGDRSYGGHVILIWDVDEDGNYWVRDPDDAANSERPWTREELEAVTWGSFNGLRGGHYGNR</sequence>
<evidence type="ECO:0000259" key="1">
    <source>
        <dbReference type="Pfam" id="PF13529"/>
    </source>
</evidence>
<dbReference type="RefSeq" id="WP_161160482.1">
    <property type="nucleotide sequence ID" value="NZ_WWSR01000009.1"/>
</dbReference>
<name>A0A6N9JJ62_9ACTN</name>
<evidence type="ECO:0000313" key="3">
    <source>
        <dbReference type="Proteomes" id="UP000469380"/>
    </source>
</evidence>
<feature type="domain" description="Peptidase C39-like" evidence="1">
    <location>
        <begin position="37"/>
        <end position="160"/>
    </location>
</feature>
<dbReference type="Proteomes" id="UP000469380">
    <property type="component" value="Unassembled WGS sequence"/>
</dbReference>
<proteinExistence type="predicted"/>
<evidence type="ECO:0000313" key="2">
    <source>
        <dbReference type="EMBL" id="MZJ39530.1"/>
    </source>
</evidence>
<dbReference type="Gene3D" id="3.90.70.10">
    <property type="entry name" value="Cysteine proteinases"/>
    <property type="match status" value="1"/>
</dbReference>
<comment type="caution">
    <text evidence="2">The sequence shown here is derived from an EMBL/GenBank/DDBJ whole genome shotgun (WGS) entry which is preliminary data.</text>
</comment>
<dbReference type="InterPro" id="IPR039564">
    <property type="entry name" value="Peptidase_C39-like"/>
</dbReference>
<gene>
    <name evidence="2" type="ORF">GT464_06155</name>
</gene>